<evidence type="ECO:0000313" key="2">
    <source>
        <dbReference type="EMBL" id="EHB17587.1"/>
    </source>
</evidence>
<dbReference type="InterPro" id="IPR002190">
    <property type="entry name" value="MHD_dom"/>
</dbReference>
<dbReference type="InterPro" id="IPR037445">
    <property type="entry name" value="MAGE"/>
</dbReference>
<dbReference type="PANTHER" id="PTHR11736">
    <property type="entry name" value="MELANOMA-ASSOCIATED ANTIGEN MAGE ANTIGEN"/>
    <property type="match status" value="1"/>
</dbReference>
<evidence type="ECO:0000259" key="1">
    <source>
        <dbReference type="PROSITE" id="PS50838"/>
    </source>
</evidence>
<proteinExistence type="predicted"/>
<sequence>MKEQTTKTEMLQSVFQDCEEHFSEVFRVVSECLYLVFGIDVKEVDSPSNSYVLVSALGLTYDGTVDDDQSFPKTSILIIILGVIFLQGNCANEEVIWEVLSGIGVYAGREHFVYGEPRKFITEDLVQEGYLEYQQVPNSNPPQYELLWGPRAHTETSKMEVLEFLAKA</sequence>
<dbReference type="Gene3D" id="1.10.10.1210">
    <property type="entry name" value="MAGE homology domain, winged helix WH2 motif"/>
    <property type="match status" value="1"/>
</dbReference>
<dbReference type="Proteomes" id="UP000006813">
    <property type="component" value="Unassembled WGS sequence"/>
</dbReference>
<dbReference type="GO" id="GO:0000122">
    <property type="term" value="P:negative regulation of transcription by RNA polymerase II"/>
    <property type="evidence" value="ECO:0007669"/>
    <property type="project" value="TreeGrafter"/>
</dbReference>
<accession>G5C7S6</accession>
<dbReference type="PROSITE" id="PS50838">
    <property type="entry name" value="MAGE"/>
    <property type="match status" value="1"/>
</dbReference>
<dbReference type="FunFam" id="1.10.10.1210:FF:000001">
    <property type="entry name" value="melanoma-associated antigen D1"/>
    <property type="match status" value="1"/>
</dbReference>
<dbReference type="Gene3D" id="1.10.10.1200">
    <property type="entry name" value="MAGE homology domain, winged helix WH1 motif"/>
    <property type="match status" value="1"/>
</dbReference>
<dbReference type="PANTHER" id="PTHR11736:SF153">
    <property type="entry name" value="MELANOMA-ASSOCIATED ANTIGEN 10"/>
    <property type="match status" value="1"/>
</dbReference>
<dbReference type="GO" id="GO:0005634">
    <property type="term" value="C:nucleus"/>
    <property type="evidence" value="ECO:0007669"/>
    <property type="project" value="TreeGrafter"/>
</dbReference>
<organism evidence="2 3">
    <name type="scientific">Heterocephalus glaber</name>
    <name type="common">Naked mole rat</name>
    <dbReference type="NCBI Taxonomy" id="10181"/>
    <lineage>
        <taxon>Eukaryota</taxon>
        <taxon>Metazoa</taxon>
        <taxon>Chordata</taxon>
        <taxon>Craniata</taxon>
        <taxon>Vertebrata</taxon>
        <taxon>Euteleostomi</taxon>
        <taxon>Mammalia</taxon>
        <taxon>Eutheria</taxon>
        <taxon>Euarchontoglires</taxon>
        <taxon>Glires</taxon>
        <taxon>Rodentia</taxon>
        <taxon>Hystricomorpha</taxon>
        <taxon>Bathyergidae</taxon>
        <taxon>Heterocephalus</taxon>
    </lineage>
</organism>
<dbReference type="STRING" id="10181.G5C7S6"/>
<gene>
    <name evidence="2" type="ORF">GW7_10210</name>
</gene>
<protein>
    <submittedName>
        <fullName evidence="2">Melanoma-associated antigen B10</fullName>
    </submittedName>
</protein>
<feature type="domain" description="MAGE" evidence="1">
    <location>
        <begin position="1"/>
        <end position="168"/>
    </location>
</feature>
<dbReference type="Pfam" id="PF01454">
    <property type="entry name" value="MAGE"/>
    <property type="match status" value="1"/>
</dbReference>
<reference evidence="2 3" key="1">
    <citation type="journal article" date="2011" name="Nature">
        <title>Genome sequencing reveals insights into physiology and longevity of the naked mole rat.</title>
        <authorList>
            <person name="Kim E.B."/>
            <person name="Fang X."/>
            <person name="Fushan A.A."/>
            <person name="Huang Z."/>
            <person name="Lobanov A.V."/>
            <person name="Han L."/>
            <person name="Marino S.M."/>
            <person name="Sun X."/>
            <person name="Turanov A.A."/>
            <person name="Yang P."/>
            <person name="Yim S.H."/>
            <person name="Zhao X."/>
            <person name="Kasaikina M.V."/>
            <person name="Stoletzki N."/>
            <person name="Peng C."/>
            <person name="Polak P."/>
            <person name="Xiong Z."/>
            <person name="Kiezun A."/>
            <person name="Zhu Y."/>
            <person name="Chen Y."/>
            <person name="Kryukov G.V."/>
            <person name="Zhang Q."/>
            <person name="Peshkin L."/>
            <person name="Yang L."/>
            <person name="Bronson R.T."/>
            <person name="Buffenstein R."/>
            <person name="Wang B."/>
            <person name="Han C."/>
            <person name="Li Q."/>
            <person name="Chen L."/>
            <person name="Zhao W."/>
            <person name="Sunyaev S.R."/>
            <person name="Park T.J."/>
            <person name="Zhang G."/>
            <person name="Wang J."/>
            <person name="Gladyshev V.N."/>
        </authorList>
    </citation>
    <scope>NUCLEOTIDE SEQUENCE [LARGE SCALE GENOMIC DNA]</scope>
</reference>
<name>G5C7S6_HETGA</name>
<dbReference type="InParanoid" id="G5C7S6"/>
<dbReference type="InterPro" id="IPR041899">
    <property type="entry name" value="MAGE_WH2"/>
</dbReference>
<evidence type="ECO:0000313" key="3">
    <source>
        <dbReference type="Proteomes" id="UP000006813"/>
    </source>
</evidence>
<dbReference type="AlphaFoldDB" id="G5C7S6"/>
<dbReference type="EMBL" id="JH173699">
    <property type="protein sequence ID" value="EHB17587.1"/>
    <property type="molecule type" value="Genomic_DNA"/>
</dbReference>
<dbReference type="InterPro" id="IPR041898">
    <property type="entry name" value="MAGE_WH1"/>
</dbReference>
<dbReference type="SMART" id="SM01373">
    <property type="entry name" value="MAGE"/>
    <property type="match status" value="1"/>
</dbReference>